<evidence type="ECO:0000313" key="4">
    <source>
        <dbReference type="Proteomes" id="UP001365128"/>
    </source>
</evidence>
<evidence type="ECO:0000256" key="2">
    <source>
        <dbReference type="SAM" id="MobiDB-lite"/>
    </source>
</evidence>
<reference evidence="3 4" key="1">
    <citation type="submission" date="2024-04" db="EMBL/GenBank/DDBJ databases">
        <title>Phyllosticta paracitricarpa is synonymous to the EU quarantine fungus P. citricarpa based on phylogenomic analyses.</title>
        <authorList>
            <consortium name="Lawrence Berkeley National Laboratory"/>
            <person name="Van Ingen-Buijs V.A."/>
            <person name="Van Westerhoven A.C."/>
            <person name="Haridas S."/>
            <person name="Skiadas P."/>
            <person name="Martin F."/>
            <person name="Groenewald J.Z."/>
            <person name="Crous P.W."/>
            <person name="Seidl M.F."/>
        </authorList>
    </citation>
    <scope>NUCLEOTIDE SEQUENCE [LARGE SCALE GENOMIC DNA]</scope>
    <source>
        <strain evidence="3 4">CBS 122670</strain>
    </source>
</reference>
<dbReference type="EMBL" id="JBBPDW010000031">
    <property type="protein sequence ID" value="KAK7537952.1"/>
    <property type="molecule type" value="Genomic_DNA"/>
</dbReference>
<comment type="caution">
    <text evidence="3">The sequence shown here is derived from an EMBL/GenBank/DDBJ whole genome shotgun (WGS) entry which is preliminary data.</text>
</comment>
<name>A0ABR1LS02_9PEZI</name>
<gene>
    <name evidence="3" type="ORF">IWX46DRAFT_643071</name>
</gene>
<feature type="coiled-coil region" evidence="1">
    <location>
        <begin position="231"/>
        <end position="279"/>
    </location>
</feature>
<organism evidence="3 4">
    <name type="scientific">Phyllosticta citricarpa</name>
    <dbReference type="NCBI Taxonomy" id="55181"/>
    <lineage>
        <taxon>Eukaryota</taxon>
        <taxon>Fungi</taxon>
        <taxon>Dikarya</taxon>
        <taxon>Ascomycota</taxon>
        <taxon>Pezizomycotina</taxon>
        <taxon>Dothideomycetes</taxon>
        <taxon>Dothideomycetes incertae sedis</taxon>
        <taxon>Botryosphaeriales</taxon>
        <taxon>Phyllostictaceae</taxon>
        <taxon>Phyllosticta</taxon>
    </lineage>
</organism>
<feature type="compositionally biased region" description="Acidic residues" evidence="2">
    <location>
        <begin position="92"/>
        <end position="111"/>
    </location>
</feature>
<keyword evidence="4" id="KW-1185">Reference proteome</keyword>
<sequence>MAPLGLGAIFEELAGVSSHQRQPTQRPTPKPGHWVRPAARKARASRKVVAASSNGKPRGSAAMVGKEHLDDKHKHQSSHSHAPTQVHSPVEYDTESEDESIDGDDEPEVDEAENHQLRNDNAGLRARLAEVERSNRALIDDQNGLRNEVFGLHQRLAVVEDSNQVQLERIDALEAREAHLKRENKRWSNAFIATENDKNGEINARDETIRRLNAEKAQGQKSDPLKLQAQIAEKDKDIEKLEEARRVDEERLQTAARGLQNLATQLAEKDKQIKQLNKARQSDYQQLWEHVEDRREQEVLEKALEDVRAQNTASQRKVQQLEQENKTLQSEVDTAQDSQLRLVSDVTQLIRLVRDADSSVPRPIADAARQMSTKIARPYGPRK</sequence>
<dbReference type="Proteomes" id="UP001365128">
    <property type="component" value="Unassembled WGS sequence"/>
</dbReference>
<protein>
    <submittedName>
        <fullName evidence="3">Uncharacterized protein</fullName>
    </submittedName>
</protein>
<keyword evidence="1" id="KW-0175">Coiled coil</keyword>
<proteinExistence type="predicted"/>
<feature type="coiled-coil region" evidence="1">
    <location>
        <begin position="304"/>
        <end position="338"/>
    </location>
</feature>
<feature type="region of interest" description="Disordered" evidence="2">
    <location>
        <begin position="363"/>
        <end position="383"/>
    </location>
</feature>
<evidence type="ECO:0000313" key="3">
    <source>
        <dbReference type="EMBL" id="KAK7537952.1"/>
    </source>
</evidence>
<evidence type="ECO:0000256" key="1">
    <source>
        <dbReference type="SAM" id="Coils"/>
    </source>
</evidence>
<feature type="region of interest" description="Disordered" evidence="2">
    <location>
        <begin position="14"/>
        <end position="121"/>
    </location>
</feature>
<accession>A0ABR1LS02</accession>